<protein>
    <recommendedName>
        <fullName evidence="10">D-hydantoinase/dihydropyrimidinase</fullName>
        <ecNumber evidence="8">3.5.2.2</ecNumber>
    </recommendedName>
</protein>
<evidence type="ECO:0000256" key="11">
    <source>
        <dbReference type="PIRSR" id="PIRSR611778-50"/>
    </source>
</evidence>
<comment type="cofactor">
    <cofactor evidence="1">
        <name>Zn(2+)</name>
        <dbReference type="ChEBI" id="CHEBI:29105"/>
    </cofactor>
</comment>
<name>A0A0A0HPH0_9RHOB</name>
<reference evidence="13 14" key="1">
    <citation type="submission" date="2013-01" db="EMBL/GenBank/DDBJ databases">
        <authorList>
            <person name="Fiebig A."/>
            <person name="Goeker M."/>
            <person name="Klenk H.-P.P."/>
        </authorList>
    </citation>
    <scope>NUCLEOTIDE SEQUENCE [LARGE SCALE GENOMIC DNA]</scope>
    <source>
        <strain evidence="13 14">DSM 17069</strain>
    </source>
</reference>
<evidence type="ECO:0000313" key="14">
    <source>
        <dbReference type="Proteomes" id="UP000030021"/>
    </source>
</evidence>
<dbReference type="GO" id="GO:0005829">
    <property type="term" value="C:cytosol"/>
    <property type="evidence" value="ECO:0007669"/>
    <property type="project" value="TreeGrafter"/>
</dbReference>
<dbReference type="EMBL" id="AONH01000011">
    <property type="protein sequence ID" value="KGM87948.1"/>
    <property type="molecule type" value="Genomic_DNA"/>
</dbReference>
<evidence type="ECO:0000256" key="7">
    <source>
        <dbReference type="ARBA" id="ARBA00036696"/>
    </source>
</evidence>
<evidence type="ECO:0000313" key="13">
    <source>
        <dbReference type="EMBL" id="KGM87948.1"/>
    </source>
</evidence>
<keyword evidence="5 13" id="KW-0378">Hydrolase</keyword>
<comment type="catalytic activity">
    <reaction evidence="7">
        <text>5,6-dihydrouracil + H2O = 3-(carbamoylamino)propanoate + H(+)</text>
        <dbReference type="Rhea" id="RHEA:16121"/>
        <dbReference type="ChEBI" id="CHEBI:11892"/>
        <dbReference type="ChEBI" id="CHEBI:15377"/>
        <dbReference type="ChEBI" id="CHEBI:15378"/>
        <dbReference type="ChEBI" id="CHEBI:15901"/>
        <dbReference type="EC" id="3.5.2.2"/>
    </reaction>
</comment>
<sequence length="487" mass="53562">MTTKVIKNGTVVTADRTWKADVLIEGETIKQIGTDLKGDSTIDATDAYVIPGGIDPHTHLEMPFMGTTAAETFETGTWAAACGGTTMIVDFCLPGADGSIKNAINEWHRKSAPQICSDIGYHMAITGWNETVFNEMKDAVDMGVNSFKHFMAYKGALMIEDDEMFASFKRCAELGALPMVHAENGDLVAEMQQKYFDQGITGPEGHAYSRPPEFEGEAANRAICIADAAGVPLYIVHVSCEQAHEAIRRARQKGMRVYGEPLIQFLTLDESEYFNKDWDHAARRVMSPPFRSKDHQDSLWAGLQAGSLQVVATDHAAFSTAQKRAGRNDFRIIPNGSNGLEERLAVLWTHGVETGRLTLNEFVAVTSSNVAKILNIYPKKGAIVEGADADLVVWDPKITKTISASNHHSILDYNVFEGFEVKAQPRYTLSRGEVIWAWGQNSQPQPGRGRFVPRPAFPSAHQALSKWKALTAPKMIQRDPLNIPAGI</sequence>
<dbReference type="PATRIC" id="fig|1288298.3.peg.2110"/>
<dbReference type="PANTHER" id="PTHR11647:SF1">
    <property type="entry name" value="COLLAPSIN RESPONSE MEDIATOR PROTEIN"/>
    <property type="match status" value="1"/>
</dbReference>
<dbReference type="GO" id="GO:0055086">
    <property type="term" value="P:nucleobase-containing small molecule metabolic process"/>
    <property type="evidence" value="ECO:0007669"/>
    <property type="project" value="UniProtKB-ARBA"/>
</dbReference>
<dbReference type="SUPFAM" id="SSF51556">
    <property type="entry name" value="Metallo-dependent hydrolases"/>
    <property type="match status" value="1"/>
</dbReference>
<comment type="PTM">
    <text evidence="11">Carbamylation allows a single lysine to coordinate two divalent metal cations.</text>
</comment>
<evidence type="ECO:0000256" key="3">
    <source>
        <dbReference type="ARBA" id="ARBA00011881"/>
    </source>
</evidence>
<comment type="similarity">
    <text evidence="2">Belongs to the metallo-dependent hydrolases superfamily. Hydantoinase/dihydropyrimidinase family.</text>
</comment>
<dbReference type="InterPro" id="IPR006680">
    <property type="entry name" value="Amidohydro-rel"/>
</dbReference>
<dbReference type="Pfam" id="PF01979">
    <property type="entry name" value="Amidohydro_1"/>
    <property type="match status" value="1"/>
</dbReference>
<keyword evidence="6" id="KW-0862">Zinc</keyword>
<dbReference type="InterPro" id="IPR011059">
    <property type="entry name" value="Metal-dep_hydrolase_composite"/>
</dbReference>
<dbReference type="STRING" id="215743.ROSMUCSMR3_01489"/>
<dbReference type="Gene3D" id="3.20.20.140">
    <property type="entry name" value="Metal-dependent hydrolases"/>
    <property type="match status" value="1"/>
</dbReference>
<dbReference type="HOGENOM" id="CLU_015572_2_2_5"/>
<evidence type="ECO:0000256" key="4">
    <source>
        <dbReference type="ARBA" id="ARBA00022723"/>
    </source>
</evidence>
<dbReference type="NCBIfam" id="TIGR02033">
    <property type="entry name" value="D-hydantoinase"/>
    <property type="match status" value="1"/>
</dbReference>
<comment type="caution">
    <text evidence="13">The sequence shown here is derived from an EMBL/GenBank/DDBJ whole genome shotgun (WGS) entry which is preliminary data.</text>
</comment>
<dbReference type="GO" id="GO:0004157">
    <property type="term" value="F:dihydropyrimidinase activity"/>
    <property type="evidence" value="ECO:0007669"/>
    <property type="project" value="UniProtKB-EC"/>
</dbReference>
<keyword evidence="4" id="KW-0479">Metal-binding</keyword>
<comment type="function">
    <text evidence="9">Catalyzes the hydrolysis of dihydropyrimidines and of the structurally related DL-5-mono-substituted hydantoins, to produce N-carbamoyl-D-amino acids.</text>
</comment>
<dbReference type="Gene3D" id="2.30.40.10">
    <property type="entry name" value="Urease, subunit C, domain 1"/>
    <property type="match status" value="1"/>
</dbReference>
<dbReference type="GO" id="GO:0046872">
    <property type="term" value="F:metal ion binding"/>
    <property type="evidence" value="ECO:0007669"/>
    <property type="project" value="UniProtKB-KW"/>
</dbReference>
<dbReference type="OrthoDB" id="9775759at2"/>
<dbReference type="Proteomes" id="UP000030021">
    <property type="component" value="Unassembled WGS sequence"/>
</dbReference>
<dbReference type="InterPro" id="IPR011778">
    <property type="entry name" value="Hydantoinase/dihydroPyrase"/>
</dbReference>
<feature type="domain" description="Amidohydrolase-related" evidence="12">
    <location>
        <begin position="48"/>
        <end position="434"/>
    </location>
</feature>
<organism evidence="13 14">
    <name type="scientific">Roseovarius mucosus DSM 17069</name>
    <dbReference type="NCBI Taxonomy" id="1288298"/>
    <lineage>
        <taxon>Bacteria</taxon>
        <taxon>Pseudomonadati</taxon>
        <taxon>Pseudomonadota</taxon>
        <taxon>Alphaproteobacteria</taxon>
        <taxon>Rhodobacterales</taxon>
        <taxon>Roseobacteraceae</taxon>
        <taxon>Roseovarius</taxon>
    </lineage>
</organism>
<dbReference type="FunFam" id="3.20.20.140:FF:000001">
    <property type="entry name" value="Dihydropyrimidinase like 3"/>
    <property type="match status" value="1"/>
</dbReference>
<comment type="subunit">
    <text evidence="3">Homotetramer.</text>
</comment>
<dbReference type="SUPFAM" id="SSF51338">
    <property type="entry name" value="Composite domain of metallo-dependent hydrolases"/>
    <property type="match status" value="2"/>
</dbReference>
<accession>A0A0A0HPH0</accession>
<dbReference type="CDD" id="cd01314">
    <property type="entry name" value="D-HYD"/>
    <property type="match status" value="1"/>
</dbReference>
<evidence type="ECO:0000256" key="6">
    <source>
        <dbReference type="ARBA" id="ARBA00022833"/>
    </source>
</evidence>
<dbReference type="AlphaFoldDB" id="A0A0A0HPH0"/>
<gene>
    <name evidence="13" type="ORF">rosmuc_02093</name>
</gene>
<dbReference type="PANTHER" id="PTHR11647">
    <property type="entry name" value="HYDRANTOINASE/DIHYDROPYRIMIDINASE FAMILY MEMBER"/>
    <property type="match status" value="1"/>
</dbReference>
<evidence type="ECO:0000256" key="1">
    <source>
        <dbReference type="ARBA" id="ARBA00001947"/>
    </source>
</evidence>
<dbReference type="eggNOG" id="COG0044">
    <property type="taxonomic scope" value="Bacteria"/>
</dbReference>
<dbReference type="InterPro" id="IPR050378">
    <property type="entry name" value="Metallo-dep_Hydrolases_sf"/>
</dbReference>
<evidence type="ECO:0000259" key="12">
    <source>
        <dbReference type="Pfam" id="PF01979"/>
    </source>
</evidence>
<dbReference type="EC" id="3.5.2.2" evidence="8"/>
<evidence type="ECO:0000256" key="2">
    <source>
        <dbReference type="ARBA" id="ARBA00008829"/>
    </source>
</evidence>
<evidence type="ECO:0000256" key="10">
    <source>
        <dbReference type="ARBA" id="ARBA00074385"/>
    </source>
</evidence>
<dbReference type="RefSeq" id="WP_037273060.1">
    <property type="nucleotide sequence ID" value="NZ_KN293980.1"/>
</dbReference>
<dbReference type="InterPro" id="IPR032466">
    <property type="entry name" value="Metal_Hydrolase"/>
</dbReference>
<feature type="modified residue" description="N6-carboxylysine" evidence="11">
    <location>
        <position position="148"/>
    </location>
</feature>
<dbReference type="GO" id="GO:0072527">
    <property type="term" value="P:pyrimidine-containing compound metabolic process"/>
    <property type="evidence" value="ECO:0007669"/>
    <property type="project" value="UniProtKB-ARBA"/>
</dbReference>
<proteinExistence type="inferred from homology"/>
<evidence type="ECO:0000256" key="9">
    <source>
        <dbReference type="ARBA" id="ARBA00054448"/>
    </source>
</evidence>
<evidence type="ECO:0000256" key="8">
    <source>
        <dbReference type="ARBA" id="ARBA00039113"/>
    </source>
</evidence>
<evidence type="ECO:0000256" key="5">
    <source>
        <dbReference type="ARBA" id="ARBA00022801"/>
    </source>
</evidence>